<keyword evidence="2" id="KW-1185">Reference proteome</keyword>
<dbReference type="EMBL" id="MU117985">
    <property type="protein sequence ID" value="KAF9650413.1"/>
    <property type="molecule type" value="Genomic_DNA"/>
</dbReference>
<organism evidence="1 2">
    <name type="scientific">Thelephora ganbajun</name>
    <name type="common">Ganba fungus</name>
    <dbReference type="NCBI Taxonomy" id="370292"/>
    <lineage>
        <taxon>Eukaryota</taxon>
        <taxon>Fungi</taxon>
        <taxon>Dikarya</taxon>
        <taxon>Basidiomycota</taxon>
        <taxon>Agaricomycotina</taxon>
        <taxon>Agaricomycetes</taxon>
        <taxon>Thelephorales</taxon>
        <taxon>Thelephoraceae</taxon>
        <taxon>Thelephora</taxon>
    </lineage>
</organism>
<evidence type="ECO:0000313" key="2">
    <source>
        <dbReference type="Proteomes" id="UP000886501"/>
    </source>
</evidence>
<accession>A0ACB6ZLY2</accession>
<dbReference type="Proteomes" id="UP000886501">
    <property type="component" value="Unassembled WGS sequence"/>
</dbReference>
<evidence type="ECO:0000313" key="1">
    <source>
        <dbReference type="EMBL" id="KAF9650413.1"/>
    </source>
</evidence>
<comment type="caution">
    <text evidence="1">The sequence shown here is derived from an EMBL/GenBank/DDBJ whole genome shotgun (WGS) entry which is preliminary data.</text>
</comment>
<reference evidence="1" key="1">
    <citation type="submission" date="2019-10" db="EMBL/GenBank/DDBJ databases">
        <authorList>
            <consortium name="DOE Joint Genome Institute"/>
            <person name="Kuo A."/>
            <person name="Miyauchi S."/>
            <person name="Kiss E."/>
            <person name="Drula E."/>
            <person name="Kohler A."/>
            <person name="Sanchez-Garcia M."/>
            <person name="Andreopoulos B."/>
            <person name="Barry K.W."/>
            <person name="Bonito G."/>
            <person name="Buee M."/>
            <person name="Carver A."/>
            <person name="Chen C."/>
            <person name="Cichocki N."/>
            <person name="Clum A."/>
            <person name="Culley D."/>
            <person name="Crous P.W."/>
            <person name="Fauchery L."/>
            <person name="Girlanda M."/>
            <person name="Hayes R."/>
            <person name="Keri Z."/>
            <person name="Labutti K."/>
            <person name="Lipzen A."/>
            <person name="Lombard V."/>
            <person name="Magnuson J."/>
            <person name="Maillard F."/>
            <person name="Morin E."/>
            <person name="Murat C."/>
            <person name="Nolan M."/>
            <person name="Ohm R."/>
            <person name="Pangilinan J."/>
            <person name="Pereira M."/>
            <person name="Perotto S."/>
            <person name="Peter M."/>
            <person name="Riley R."/>
            <person name="Sitrit Y."/>
            <person name="Stielow B."/>
            <person name="Szollosi G."/>
            <person name="Zifcakova L."/>
            <person name="Stursova M."/>
            <person name="Spatafora J.W."/>
            <person name="Tedersoo L."/>
            <person name="Vaario L.-M."/>
            <person name="Yamada A."/>
            <person name="Yan M."/>
            <person name="Wang P."/>
            <person name="Xu J."/>
            <person name="Bruns T."/>
            <person name="Baldrian P."/>
            <person name="Vilgalys R."/>
            <person name="Henrissat B."/>
            <person name="Grigoriev I.V."/>
            <person name="Hibbett D."/>
            <person name="Nagy L.G."/>
            <person name="Martin F.M."/>
        </authorList>
    </citation>
    <scope>NUCLEOTIDE SEQUENCE</scope>
    <source>
        <strain evidence="1">P2</strain>
    </source>
</reference>
<gene>
    <name evidence="1" type="ORF">BDM02DRAFT_3185447</name>
</gene>
<proteinExistence type="predicted"/>
<reference evidence="1" key="2">
    <citation type="journal article" date="2020" name="Nat. Commun.">
        <title>Large-scale genome sequencing of mycorrhizal fungi provides insights into the early evolution of symbiotic traits.</title>
        <authorList>
            <person name="Miyauchi S."/>
            <person name="Kiss E."/>
            <person name="Kuo A."/>
            <person name="Drula E."/>
            <person name="Kohler A."/>
            <person name="Sanchez-Garcia M."/>
            <person name="Morin E."/>
            <person name="Andreopoulos B."/>
            <person name="Barry K.W."/>
            <person name="Bonito G."/>
            <person name="Buee M."/>
            <person name="Carver A."/>
            <person name="Chen C."/>
            <person name="Cichocki N."/>
            <person name="Clum A."/>
            <person name="Culley D."/>
            <person name="Crous P.W."/>
            <person name="Fauchery L."/>
            <person name="Girlanda M."/>
            <person name="Hayes R.D."/>
            <person name="Keri Z."/>
            <person name="LaButti K."/>
            <person name="Lipzen A."/>
            <person name="Lombard V."/>
            <person name="Magnuson J."/>
            <person name="Maillard F."/>
            <person name="Murat C."/>
            <person name="Nolan M."/>
            <person name="Ohm R.A."/>
            <person name="Pangilinan J."/>
            <person name="Pereira M.F."/>
            <person name="Perotto S."/>
            <person name="Peter M."/>
            <person name="Pfister S."/>
            <person name="Riley R."/>
            <person name="Sitrit Y."/>
            <person name="Stielow J.B."/>
            <person name="Szollosi G."/>
            <person name="Zifcakova L."/>
            <person name="Stursova M."/>
            <person name="Spatafora J.W."/>
            <person name="Tedersoo L."/>
            <person name="Vaario L.M."/>
            <person name="Yamada A."/>
            <person name="Yan M."/>
            <person name="Wang P."/>
            <person name="Xu J."/>
            <person name="Bruns T."/>
            <person name="Baldrian P."/>
            <person name="Vilgalys R."/>
            <person name="Dunand C."/>
            <person name="Henrissat B."/>
            <person name="Grigoriev I.V."/>
            <person name="Hibbett D."/>
            <person name="Nagy L.G."/>
            <person name="Martin F.M."/>
        </authorList>
    </citation>
    <scope>NUCLEOTIDE SEQUENCE</scope>
    <source>
        <strain evidence="1">P2</strain>
    </source>
</reference>
<protein>
    <submittedName>
        <fullName evidence="1">Ferredoxin/adrenodoxin reductase</fullName>
    </submittedName>
</protein>
<sequence>MVMNPLKVAIVGGGPSSFYVASRLLSLVPLKSTQQLRVHVYDRLWSPYGLVRYGVAPDHPEVKNCAHKFDDAATDSRLKFFGNVNIGGPTTSSPSAISVPIESLLAKYTHLVLGSGCAVPVLHPELPPSERCIPALDVVHWYTNHPSKPKTPPIDNAQHVSIIGQGNVSLDIARILLSRPEDLRQHDIPERVLAHLAKSTVKRISIIGRRGPYEVAFTAKELRELLDLPGVVMDPLPSDILQPKEGMKPTRQQSRIVSLLQRGSKEIPKGPSEDFKSWSLEFFRSPIGVVPTRHSTSSNLELSLAHTTLDPNNKAVPTGATSILPIDLIVTSLGHRSEPTTHWYDPGLGHVRNVSGRVVDGGGNVLKNVYTSGWASTGAKGVLATTMMNAYDVAQTLLSDARDPVPETRSVMNEDIKETTLDELPEEVKRGLESSQVITHDTWKRIDDEEVRRGAALGGKERERMDWTEVDRYLQKIRVA</sequence>
<name>A0ACB6ZLY2_THEGA</name>